<comment type="similarity">
    <text evidence="2 8">Belongs to the glycosyltransferase 92 family.</text>
</comment>
<keyword evidence="5" id="KW-0812">Transmembrane</keyword>
<dbReference type="PANTHER" id="PTHR21461">
    <property type="entry name" value="GLYCOSYLTRANSFERASE FAMILY 92 PROTEIN"/>
    <property type="match status" value="1"/>
</dbReference>
<proteinExistence type="inferred from homology"/>
<keyword evidence="10" id="KW-0732">Signal</keyword>
<dbReference type="OrthoDB" id="2526284at2759"/>
<dbReference type="Proteomes" id="UP000283530">
    <property type="component" value="Unassembled WGS sequence"/>
</dbReference>
<keyword evidence="7" id="KW-0472">Membrane</keyword>
<dbReference type="GO" id="GO:0005737">
    <property type="term" value="C:cytoplasm"/>
    <property type="evidence" value="ECO:0007669"/>
    <property type="project" value="TreeGrafter"/>
</dbReference>
<dbReference type="EC" id="2.4.1.-" evidence="8"/>
<evidence type="ECO:0000256" key="7">
    <source>
        <dbReference type="ARBA" id="ARBA00023136"/>
    </source>
</evidence>
<feature type="signal peptide" evidence="10">
    <location>
        <begin position="1"/>
        <end position="21"/>
    </location>
</feature>
<evidence type="ECO:0000256" key="9">
    <source>
        <dbReference type="SAM" id="MobiDB-lite"/>
    </source>
</evidence>
<keyword evidence="12" id="KW-1185">Reference proteome</keyword>
<keyword evidence="4 8" id="KW-0808">Transferase</keyword>
<dbReference type="SUPFAM" id="SSF53448">
    <property type="entry name" value="Nucleotide-diphospho-sugar transferases"/>
    <property type="match status" value="1"/>
</dbReference>
<evidence type="ECO:0000256" key="6">
    <source>
        <dbReference type="ARBA" id="ARBA00022989"/>
    </source>
</evidence>
<keyword evidence="6" id="KW-1133">Transmembrane helix</keyword>
<keyword evidence="3 8" id="KW-0328">Glycosyltransferase</keyword>
<organism evidence="11 12">
    <name type="scientific">Cinnamomum micranthum f. kanehirae</name>
    <dbReference type="NCBI Taxonomy" id="337451"/>
    <lineage>
        <taxon>Eukaryota</taxon>
        <taxon>Viridiplantae</taxon>
        <taxon>Streptophyta</taxon>
        <taxon>Embryophyta</taxon>
        <taxon>Tracheophyta</taxon>
        <taxon>Spermatophyta</taxon>
        <taxon>Magnoliopsida</taxon>
        <taxon>Magnoliidae</taxon>
        <taxon>Laurales</taxon>
        <taxon>Lauraceae</taxon>
        <taxon>Cinnamomum</taxon>
    </lineage>
</organism>
<comment type="caution">
    <text evidence="11">The sequence shown here is derived from an EMBL/GenBank/DDBJ whole genome shotgun (WGS) entry which is preliminary data.</text>
</comment>
<dbReference type="AlphaFoldDB" id="A0A443PQC1"/>
<name>A0A443PQC1_9MAGN</name>
<evidence type="ECO:0000313" key="11">
    <source>
        <dbReference type="EMBL" id="RWR92949.1"/>
    </source>
</evidence>
<dbReference type="GO" id="GO:0016757">
    <property type="term" value="F:glycosyltransferase activity"/>
    <property type="evidence" value="ECO:0007669"/>
    <property type="project" value="UniProtKB-UniRule"/>
</dbReference>
<accession>A0A443PQC1</accession>
<dbReference type="InterPro" id="IPR008166">
    <property type="entry name" value="Glyco_transf_92"/>
</dbReference>
<evidence type="ECO:0000256" key="1">
    <source>
        <dbReference type="ARBA" id="ARBA00004167"/>
    </source>
</evidence>
<dbReference type="GO" id="GO:0016020">
    <property type="term" value="C:membrane"/>
    <property type="evidence" value="ECO:0007669"/>
    <property type="project" value="UniProtKB-SubCell"/>
</dbReference>
<evidence type="ECO:0000256" key="5">
    <source>
        <dbReference type="ARBA" id="ARBA00022692"/>
    </source>
</evidence>
<protein>
    <recommendedName>
        <fullName evidence="8">Glycosyltransferase family 92 protein</fullName>
        <ecNumber evidence="8">2.4.1.-</ecNumber>
    </recommendedName>
</protein>
<evidence type="ECO:0000256" key="3">
    <source>
        <dbReference type="ARBA" id="ARBA00022676"/>
    </source>
</evidence>
<evidence type="ECO:0000256" key="8">
    <source>
        <dbReference type="RuleBase" id="RU366017"/>
    </source>
</evidence>
<gene>
    <name evidence="11" type="ORF">CKAN_02217800</name>
</gene>
<comment type="subcellular location">
    <subcellularLocation>
        <location evidence="1">Membrane</location>
        <topology evidence="1">Single-pass membrane protein</topology>
    </subcellularLocation>
</comment>
<evidence type="ECO:0000256" key="10">
    <source>
        <dbReference type="SAM" id="SignalP"/>
    </source>
</evidence>
<dbReference type="PANTHER" id="PTHR21461:SF69">
    <property type="entry name" value="GLYCOSYLTRANSFERASE FAMILY 92 PROTEIN"/>
    <property type="match status" value="1"/>
</dbReference>
<dbReference type="EMBL" id="QPKB01000009">
    <property type="protein sequence ID" value="RWR92949.1"/>
    <property type="molecule type" value="Genomic_DNA"/>
</dbReference>
<feature type="chain" id="PRO_5019464544" description="Glycosyltransferase family 92 protein" evidence="10">
    <location>
        <begin position="22"/>
        <end position="587"/>
    </location>
</feature>
<evidence type="ECO:0000256" key="2">
    <source>
        <dbReference type="ARBA" id="ARBA00007647"/>
    </source>
</evidence>
<sequence>MRARIHTAVITVFVSVVLVASISHHLFHDIFTIDIISLSHSYLSKPTNPNLSILDQPPSSPSKSLYPNNITSQSPSNSPSPSPSTPSSHTKPGCGAHLLPARDPPDSILFPDWEVVVVPPLSNLPHPDPTQPSTCLFQDRNNSPADPGGVLPFGSRAIYRCVMPLSSRRQRPFLSPALTDSPEKADICQNQPHMIRWNFVTYESLSTENDVILFTKGVNSRQGVNLPAANLRCKFADGVTTAVTHSFQEVFRCPHPARPVPDLTRITLEIGPEDGNTRVVPSVAAYEADRRTLAGGDAGRSLLCACTVVYNVAKFLKEWVMYHSRIGVEKFVLYDNGSDDDITNVVAHLARSGYDVTTFLWPWPKTQEAGFSHCATRMNDTCTWMMYVDVDEFVFSPSWQNASQPSKYMLQSLLPNDTITSSSLKIGQVTISCLEFGPSNRRSHPKEGVTQGYTCRTRKEQRHKSIVRLDAVDLSLLNVVHHFDLKVGYKWKKVPLEQVVVNHYKYQAWSEFKNKFRRRVSAYVYDWRDGLNPKSKDRAPGLGSKAIEPEGWAQRFCEVNDTQLRDVGRSWFWLKEPSGDRLAWQDE</sequence>
<feature type="region of interest" description="Disordered" evidence="9">
    <location>
        <begin position="52"/>
        <end position="98"/>
    </location>
</feature>
<evidence type="ECO:0000256" key="4">
    <source>
        <dbReference type="ARBA" id="ARBA00022679"/>
    </source>
</evidence>
<feature type="compositionally biased region" description="Low complexity" evidence="9">
    <location>
        <begin position="67"/>
        <end position="77"/>
    </location>
</feature>
<dbReference type="STRING" id="337451.A0A443PQC1"/>
<dbReference type="InterPro" id="IPR029044">
    <property type="entry name" value="Nucleotide-diphossugar_trans"/>
</dbReference>
<evidence type="ECO:0000313" key="12">
    <source>
        <dbReference type="Proteomes" id="UP000283530"/>
    </source>
</evidence>
<reference evidence="11 12" key="1">
    <citation type="journal article" date="2019" name="Nat. Plants">
        <title>Stout camphor tree genome fills gaps in understanding of flowering plant genome evolution.</title>
        <authorList>
            <person name="Chaw S.M."/>
            <person name="Liu Y.C."/>
            <person name="Wu Y.W."/>
            <person name="Wang H.Y."/>
            <person name="Lin C.I."/>
            <person name="Wu C.S."/>
            <person name="Ke H.M."/>
            <person name="Chang L.Y."/>
            <person name="Hsu C.Y."/>
            <person name="Yang H.T."/>
            <person name="Sudianto E."/>
            <person name="Hsu M.H."/>
            <person name="Wu K.P."/>
            <person name="Wang L.N."/>
            <person name="Leebens-Mack J.H."/>
            <person name="Tsai I.J."/>
        </authorList>
    </citation>
    <scope>NUCLEOTIDE SEQUENCE [LARGE SCALE GENOMIC DNA]</scope>
    <source>
        <strain evidence="12">cv. Chaw 1501</strain>
        <tissue evidence="11">Young leaves</tissue>
    </source>
</reference>
<dbReference type="Pfam" id="PF01697">
    <property type="entry name" value="Glyco_transf_92"/>
    <property type="match status" value="1"/>
</dbReference>